<evidence type="ECO:0000313" key="6">
    <source>
        <dbReference type="Proteomes" id="UP000719766"/>
    </source>
</evidence>
<keyword evidence="6" id="KW-1185">Reference proteome</keyword>
<dbReference type="SMART" id="SM00320">
    <property type="entry name" value="WD40"/>
    <property type="match status" value="9"/>
</dbReference>
<dbReference type="RefSeq" id="XP_041166040.1">
    <property type="nucleotide sequence ID" value="XM_041301674.1"/>
</dbReference>
<dbReference type="AlphaFoldDB" id="A0A9P7J5H6"/>
<gene>
    <name evidence="5" type="ORF">HD556DRAFT_1329658</name>
</gene>
<proteinExistence type="predicted"/>
<dbReference type="OrthoDB" id="10250769at2759"/>
<sequence length="963" mass="106487">MAARNNEDAEMIEARPRKRIRSSTKRKRATSPTHLPRVPILFAPFRALGLITNHIPFYIQTRSYKDATEGPRIHILTCLGRSWALWEGGKMGLLFVGPEVQDPISCLVMDGDAVWAASGVHVIKYVRGKEVSRVSNPLQTPLAFVILFGTQLLALTEDGARMLIWEVSTNEQALSTTIQFDIGFTATSILHPATYLNKVLVASKEGDMQLWNIRTQTCIHKFSNSQLRTLPSQQHMNSLSSPITALTQSPAIDVVGVGFMSGEISVYDVRADERLMRMYMDNGGIKALSFRSDGHPILASASSSGHIALWDLDSGGRLLHLIRGAHDGAVSALEWVPGQPVLISSGEDNSVKQWLYESPTAVPRLLKFRSGHHAPPHLIRFYGEDGKQLLSASADRTLRYISVVRDSRSYEMSQGSLARKATTLSKPLTSLKFPPITSISCSSTRSKDWDDVLTAHADEMCVRSWTVLNKRVGKHTFNSAESSKRKSPSGVVKCVCVTACGNFGLAGSSTGEIHMWNMQSGLKRKSFKVGPCPQAVIDRLELSSMTKSKASQRSITGLASDALNRAVIATTSDGTVNFFDFHTCTLDQVMVLPTPASSMMLQRDSGLLAVVCDDMVVRIIDIETRRVVRELACGVHGRILDIAFSSDSRWIVVTSLDSVIRTFDIPTGQLINAFRTPSVATSIAFSPTNDFLATTHVDSVGIFLWANRSQYSEVAFRAISEDDIAEVALPSMQGSEEDEALEALEKLGVEDKPADVFSTPSQLDGDLVTLTLLPRARWQTLLNLEVIQQRNKPKEPPKKPEHAPFFLPTLPGVEHRFAIEEKKQETQDKHTRRLDKIAANSQSTLQKLLVESDKNSSSNDALFDYIKSLSPAAIDLELRLLAFNSLKQFLRAIKRRLQSHLDFEAVQALQNVVLRIHADVIIENEDLRTELEELVKVQKKESGRVLDLLASSLGTLGFVRDIQ</sequence>
<name>A0A9P7J5H6_9AGAM</name>
<dbReference type="SUPFAM" id="SSF101898">
    <property type="entry name" value="NHL repeat"/>
    <property type="match status" value="1"/>
</dbReference>
<dbReference type="Pfam" id="PF25171">
    <property type="entry name" value="Beta-prop_WDR36-Utp21_1st"/>
    <property type="match status" value="1"/>
</dbReference>
<dbReference type="GO" id="GO:0032040">
    <property type="term" value="C:small-subunit processome"/>
    <property type="evidence" value="ECO:0007669"/>
    <property type="project" value="InterPro"/>
</dbReference>
<feature type="repeat" description="WD" evidence="1">
    <location>
        <begin position="278"/>
        <end position="320"/>
    </location>
</feature>
<evidence type="ECO:0000256" key="2">
    <source>
        <dbReference type="SAM" id="MobiDB-lite"/>
    </source>
</evidence>
<accession>A0A9P7J5H6</accession>
<dbReference type="GeneID" id="64595438"/>
<organism evidence="5 6">
    <name type="scientific">Suillus plorans</name>
    <dbReference type="NCBI Taxonomy" id="116603"/>
    <lineage>
        <taxon>Eukaryota</taxon>
        <taxon>Fungi</taxon>
        <taxon>Dikarya</taxon>
        <taxon>Basidiomycota</taxon>
        <taxon>Agaricomycotina</taxon>
        <taxon>Agaricomycetes</taxon>
        <taxon>Agaricomycetidae</taxon>
        <taxon>Boletales</taxon>
        <taxon>Suillineae</taxon>
        <taxon>Suillaceae</taxon>
        <taxon>Suillus</taxon>
    </lineage>
</organism>
<feature type="repeat" description="WD" evidence="1">
    <location>
        <begin position="323"/>
        <end position="354"/>
    </location>
</feature>
<evidence type="ECO:0000259" key="3">
    <source>
        <dbReference type="Pfam" id="PF04192"/>
    </source>
</evidence>
<protein>
    <submittedName>
        <fullName evidence="5">Utp21 specific WD40 associated putative domain-containing protein</fullName>
    </submittedName>
</protein>
<dbReference type="EMBL" id="JABBWE010000004">
    <property type="protein sequence ID" value="KAG1803694.1"/>
    <property type="molecule type" value="Genomic_DNA"/>
</dbReference>
<dbReference type="PROSITE" id="PS50294">
    <property type="entry name" value="WD_REPEATS_REGION"/>
    <property type="match status" value="1"/>
</dbReference>
<dbReference type="InterPro" id="IPR001680">
    <property type="entry name" value="WD40_rpt"/>
</dbReference>
<dbReference type="Pfam" id="PF25168">
    <property type="entry name" value="Beta-prop_WDR36-Utp21_2nd"/>
    <property type="match status" value="1"/>
</dbReference>
<dbReference type="InterPro" id="IPR059157">
    <property type="entry name" value="WDR36-Utp21_N"/>
</dbReference>
<keyword evidence="1" id="KW-0853">WD repeat</keyword>
<dbReference type="GO" id="GO:0034388">
    <property type="term" value="C:Pwp2p-containing subcomplex of 90S preribosome"/>
    <property type="evidence" value="ECO:0007669"/>
    <property type="project" value="TreeGrafter"/>
</dbReference>
<dbReference type="PANTHER" id="PTHR22840">
    <property type="entry name" value="WD REPEAT-CONTAINING PROTEIN 36"/>
    <property type="match status" value="1"/>
</dbReference>
<feature type="compositionally biased region" description="Basic residues" evidence="2">
    <location>
        <begin position="16"/>
        <end position="29"/>
    </location>
</feature>
<reference evidence="5" key="1">
    <citation type="journal article" date="2020" name="New Phytol.">
        <title>Comparative genomics reveals dynamic genome evolution in host specialist ectomycorrhizal fungi.</title>
        <authorList>
            <person name="Lofgren L.A."/>
            <person name="Nguyen N.H."/>
            <person name="Vilgalys R."/>
            <person name="Ruytinx J."/>
            <person name="Liao H.L."/>
            <person name="Branco S."/>
            <person name="Kuo A."/>
            <person name="LaButti K."/>
            <person name="Lipzen A."/>
            <person name="Andreopoulos W."/>
            <person name="Pangilinan J."/>
            <person name="Riley R."/>
            <person name="Hundley H."/>
            <person name="Na H."/>
            <person name="Barry K."/>
            <person name="Grigoriev I.V."/>
            <person name="Stajich J.E."/>
            <person name="Kennedy P.G."/>
        </authorList>
    </citation>
    <scope>NUCLEOTIDE SEQUENCE</scope>
    <source>
        <strain evidence="5">S12</strain>
    </source>
</reference>
<dbReference type="Pfam" id="PF04192">
    <property type="entry name" value="Utp21"/>
    <property type="match status" value="1"/>
</dbReference>
<dbReference type="Gene3D" id="2.130.10.10">
    <property type="entry name" value="YVTN repeat-like/Quinoprotein amine dehydrogenase"/>
    <property type="match status" value="2"/>
</dbReference>
<dbReference type="InterPro" id="IPR036322">
    <property type="entry name" value="WD40_repeat_dom_sf"/>
</dbReference>
<dbReference type="InterPro" id="IPR007319">
    <property type="entry name" value="WDR36/Utp21_C"/>
</dbReference>
<dbReference type="PROSITE" id="PS50082">
    <property type="entry name" value="WD_REPEATS_2"/>
    <property type="match status" value="2"/>
</dbReference>
<dbReference type="InterPro" id="IPR015943">
    <property type="entry name" value="WD40/YVTN_repeat-like_dom_sf"/>
</dbReference>
<dbReference type="GO" id="GO:0006364">
    <property type="term" value="P:rRNA processing"/>
    <property type="evidence" value="ECO:0007669"/>
    <property type="project" value="InterPro"/>
</dbReference>
<feature type="region of interest" description="Disordered" evidence="2">
    <location>
        <begin position="1"/>
        <end position="32"/>
    </location>
</feature>
<feature type="domain" description="WDR36/Utp21 C-terminal" evidence="3">
    <location>
        <begin position="761"/>
        <end position="960"/>
    </location>
</feature>
<dbReference type="Proteomes" id="UP000719766">
    <property type="component" value="Unassembled WGS sequence"/>
</dbReference>
<evidence type="ECO:0000256" key="1">
    <source>
        <dbReference type="PROSITE-ProRule" id="PRU00221"/>
    </source>
</evidence>
<feature type="domain" description="WDR36/Utp21 N-terminal" evidence="4">
    <location>
        <begin position="75"/>
        <end position="356"/>
    </location>
</feature>
<evidence type="ECO:0000313" key="5">
    <source>
        <dbReference type="EMBL" id="KAG1803694.1"/>
    </source>
</evidence>
<comment type="caution">
    <text evidence="5">The sequence shown here is derived from an EMBL/GenBank/DDBJ whole genome shotgun (WGS) entry which is preliminary data.</text>
</comment>
<dbReference type="PANTHER" id="PTHR22840:SF12">
    <property type="entry name" value="WD REPEAT-CONTAINING PROTEIN 36"/>
    <property type="match status" value="1"/>
</dbReference>
<dbReference type="SUPFAM" id="SSF50978">
    <property type="entry name" value="WD40 repeat-like"/>
    <property type="match status" value="1"/>
</dbReference>
<evidence type="ECO:0000259" key="4">
    <source>
        <dbReference type="Pfam" id="PF25171"/>
    </source>
</evidence>